<accession>A0A8J2PUN9</accession>
<dbReference type="SUPFAM" id="SSF48113">
    <property type="entry name" value="Heme-dependent peroxidases"/>
    <property type="match status" value="1"/>
</dbReference>
<dbReference type="InterPro" id="IPR037120">
    <property type="entry name" value="Haem_peroxidase_sf_animal"/>
</dbReference>
<dbReference type="InterPro" id="IPR019791">
    <property type="entry name" value="Haem_peroxidase_animal"/>
</dbReference>
<reference evidence="2" key="1">
    <citation type="submission" date="2021-09" db="EMBL/GenBank/DDBJ databases">
        <authorList>
            <consortium name="Pathogen Informatics"/>
        </authorList>
    </citation>
    <scope>NUCLEOTIDE SEQUENCE</scope>
</reference>
<comment type="caution">
    <text evidence="2">The sequence shown here is derived from an EMBL/GenBank/DDBJ whole genome shotgun (WGS) entry which is preliminary data.</text>
</comment>
<dbReference type="Gene3D" id="1.10.640.10">
    <property type="entry name" value="Haem peroxidase domain superfamily, animal type"/>
    <property type="match status" value="1"/>
</dbReference>
<dbReference type="GO" id="GO:0004601">
    <property type="term" value="F:peroxidase activity"/>
    <property type="evidence" value="ECO:0007669"/>
    <property type="project" value="UniProtKB-KW"/>
</dbReference>
<proteinExistence type="predicted"/>
<dbReference type="AlphaFoldDB" id="A0A8J2PUN9"/>
<dbReference type="PANTHER" id="PTHR11475">
    <property type="entry name" value="OXIDASE/PEROXIDASE"/>
    <property type="match status" value="1"/>
</dbReference>
<dbReference type="GO" id="GO:0020037">
    <property type="term" value="F:heme binding"/>
    <property type="evidence" value="ECO:0007669"/>
    <property type="project" value="InterPro"/>
</dbReference>
<keyword evidence="1" id="KW-0560">Oxidoreductase</keyword>
<dbReference type="GO" id="GO:0006979">
    <property type="term" value="P:response to oxidative stress"/>
    <property type="evidence" value="ECO:0007669"/>
    <property type="project" value="InterPro"/>
</dbReference>
<sequence>MNAVWMHVNCPQSCMLCNGTHLNFNTSIRQTISIVDVRKNNARFGCVPQLHQNNCKKNLCYHLRYRTFDGTCNNLQSPQNGAAFSSYIRLEPPRYDNGVGAPTSSIRKTRPLAREASRLMLTSDAEVSIA</sequence>
<protein>
    <recommendedName>
        <fullName evidence="4">ShKT domain-containing protein</fullName>
    </recommendedName>
</protein>
<evidence type="ECO:0000256" key="1">
    <source>
        <dbReference type="ARBA" id="ARBA00022559"/>
    </source>
</evidence>
<evidence type="ECO:0008006" key="4">
    <source>
        <dbReference type="Google" id="ProtNLM"/>
    </source>
</evidence>
<name>A0A8J2PUN9_9BILA</name>
<keyword evidence="1" id="KW-0575">Peroxidase</keyword>
<gene>
    <name evidence="2" type="ORF">CJOHNSTONI_LOCUS6382</name>
</gene>
<dbReference type="PANTHER" id="PTHR11475:SF51">
    <property type="entry name" value="SHKT DOMAIN-CONTAINING PROTEIN"/>
    <property type="match status" value="1"/>
</dbReference>
<dbReference type="GO" id="GO:0005615">
    <property type="term" value="C:extracellular space"/>
    <property type="evidence" value="ECO:0007669"/>
    <property type="project" value="TreeGrafter"/>
</dbReference>
<dbReference type="OrthoDB" id="5847667at2759"/>
<dbReference type="PROSITE" id="PS50292">
    <property type="entry name" value="PEROXIDASE_3"/>
    <property type="match status" value="1"/>
</dbReference>
<dbReference type="Proteomes" id="UP000746747">
    <property type="component" value="Unassembled WGS sequence"/>
</dbReference>
<evidence type="ECO:0000313" key="2">
    <source>
        <dbReference type="EMBL" id="CAG9536467.1"/>
    </source>
</evidence>
<dbReference type="Pfam" id="PF03098">
    <property type="entry name" value="An_peroxidase"/>
    <property type="match status" value="1"/>
</dbReference>
<dbReference type="EMBL" id="CAKAEH010001456">
    <property type="protein sequence ID" value="CAG9536467.1"/>
    <property type="molecule type" value="Genomic_DNA"/>
</dbReference>
<dbReference type="InterPro" id="IPR010255">
    <property type="entry name" value="Haem_peroxidase_sf"/>
</dbReference>
<evidence type="ECO:0000313" key="3">
    <source>
        <dbReference type="Proteomes" id="UP000746747"/>
    </source>
</evidence>
<keyword evidence="3" id="KW-1185">Reference proteome</keyword>
<organism evidence="2 3">
    <name type="scientific">Cercopithifilaria johnstoni</name>
    <dbReference type="NCBI Taxonomy" id="2874296"/>
    <lineage>
        <taxon>Eukaryota</taxon>
        <taxon>Metazoa</taxon>
        <taxon>Ecdysozoa</taxon>
        <taxon>Nematoda</taxon>
        <taxon>Chromadorea</taxon>
        <taxon>Rhabditida</taxon>
        <taxon>Spirurina</taxon>
        <taxon>Spiruromorpha</taxon>
        <taxon>Filarioidea</taxon>
        <taxon>Onchocercidae</taxon>
        <taxon>Cercopithifilaria</taxon>
    </lineage>
</organism>